<keyword evidence="3" id="KW-0949">S-adenosyl-L-methionine</keyword>
<gene>
    <name evidence="8" type="ORF">K2173_010783</name>
</gene>
<dbReference type="Pfam" id="PF03942">
    <property type="entry name" value="DTW"/>
    <property type="match status" value="1"/>
</dbReference>
<dbReference type="EC" id="2.5.1.25" evidence="1"/>
<comment type="catalytic activity">
    <reaction evidence="6">
        <text>a uridine in tRNA + S-adenosyl-L-methionine = a 3-[(3S)-3-amino-3-carboxypropyl]uridine in tRNA + S-methyl-5'-thioadenosine + H(+)</text>
        <dbReference type="Rhea" id="RHEA:62432"/>
        <dbReference type="Rhea" id="RHEA-COMP:13339"/>
        <dbReference type="Rhea" id="RHEA-COMP:16092"/>
        <dbReference type="ChEBI" id="CHEBI:15378"/>
        <dbReference type="ChEBI" id="CHEBI:17509"/>
        <dbReference type="ChEBI" id="CHEBI:59789"/>
        <dbReference type="ChEBI" id="CHEBI:65315"/>
        <dbReference type="ChEBI" id="CHEBI:82930"/>
        <dbReference type="EC" id="2.5.1.25"/>
    </reaction>
</comment>
<evidence type="ECO:0000313" key="8">
    <source>
        <dbReference type="EMBL" id="KAJ8754692.1"/>
    </source>
</evidence>
<feature type="domain" description="DTW" evidence="7">
    <location>
        <begin position="44"/>
        <end position="397"/>
    </location>
</feature>
<evidence type="ECO:0000256" key="2">
    <source>
        <dbReference type="ARBA" id="ARBA00022679"/>
    </source>
</evidence>
<dbReference type="SMART" id="SM01144">
    <property type="entry name" value="DTW"/>
    <property type="match status" value="1"/>
</dbReference>
<proteinExistence type="inferred from homology"/>
<organism evidence="8 9">
    <name type="scientific">Erythroxylum novogranatense</name>
    <dbReference type="NCBI Taxonomy" id="1862640"/>
    <lineage>
        <taxon>Eukaryota</taxon>
        <taxon>Viridiplantae</taxon>
        <taxon>Streptophyta</taxon>
        <taxon>Embryophyta</taxon>
        <taxon>Tracheophyta</taxon>
        <taxon>Spermatophyta</taxon>
        <taxon>Magnoliopsida</taxon>
        <taxon>eudicotyledons</taxon>
        <taxon>Gunneridae</taxon>
        <taxon>Pentapetalae</taxon>
        <taxon>rosids</taxon>
        <taxon>fabids</taxon>
        <taxon>Malpighiales</taxon>
        <taxon>Erythroxylaceae</taxon>
        <taxon>Erythroxylum</taxon>
    </lineage>
</organism>
<keyword evidence="9" id="KW-1185">Reference proteome</keyword>
<evidence type="ECO:0000313" key="9">
    <source>
        <dbReference type="Proteomes" id="UP001159364"/>
    </source>
</evidence>
<dbReference type="GO" id="GO:0008033">
    <property type="term" value="P:tRNA processing"/>
    <property type="evidence" value="ECO:0007669"/>
    <property type="project" value="UniProtKB-KW"/>
</dbReference>
<dbReference type="AlphaFoldDB" id="A0AAV8SQZ3"/>
<dbReference type="PANTHER" id="PTHR21392:SF0">
    <property type="entry name" value="TRNA-URIDINE AMINOCARBOXYPROPYLTRANSFERASE 2"/>
    <property type="match status" value="1"/>
</dbReference>
<keyword evidence="2" id="KW-0808">Transferase</keyword>
<evidence type="ECO:0000256" key="4">
    <source>
        <dbReference type="ARBA" id="ARBA00022694"/>
    </source>
</evidence>
<reference evidence="8 9" key="1">
    <citation type="submission" date="2021-09" db="EMBL/GenBank/DDBJ databases">
        <title>Genomic insights and catalytic innovation underlie evolution of tropane alkaloids biosynthesis.</title>
        <authorList>
            <person name="Wang Y.-J."/>
            <person name="Tian T."/>
            <person name="Huang J.-P."/>
            <person name="Huang S.-X."/>
        </authorList>
    </citation>
    <scope>NUCLEOTIDE SEQUENCE [LARGE SCALE GENOMIC DNA]</scope>
    <source>
        <strain evidence="8">KIB-2018</strain>
        <tissue evidence="8">Leaf</tissue>
    </source>
</reference>
<comment type="similarity">
    <text evidence="5">Belongs to the TDD superfamily. DTWD2 family.</text>
</comment>
<evidence type="ECO:0000256" key="1">
    <source>
        <dbReference type="ARBA" id="ARBA00012386"/>
    </source>
</evidence>
<name>A0AAV8SQZ3_9ROSI</name>
<dbReference type="InterPro" id="IPR039262">
    <property type="entry name" value="DTWD2/TAPT"/>
</dbReference>
<dbReference type="Proteomes" id="UP001159364">
    <property type="component" value="Linkage Group LG09"/>
</dbReference>
<comment type="caution">
    <text evidence="8">The sequence shown here is derived from an EMBL/GenBank/DDBJ whole genome shotgun (WGS) entry which is preliminary data.</text>
</comment>
<evidence type="ECO:0000259" key="7">
    <source>
        <dbReference type="SMART" id="SM01144"/>
    </source>
</evidence>
<protein>
    <recommendedName>
        <fullName evidence="1">tRNA-uridine aminocarboxypropyltransferase</fullName>
        <ecNumber evidence="1">2.5.1.25</ecNumber>
    </recommendedName>
</protein>
<accession>A0AAV8SQZ3</accession>
<evidence type="ECO:0000256" key="6">
    <source>
        <dbReference type="ARBA" id="ARBA00048718"/>
    </source>
</evidence>
<keyword evidence="4" id="KW-0819">tRNA processing</keyword>
<dbReference type="InterPro" id="IPR005636">
    <property type="entry name" value="DTW"/>
</dbReference>
<evidence type="ECO:0000256" key="3">
    <source>
        <dbReference type="ARBA" id="ARBA00022691"/>
    </source>
</evidence>
<dbReference type="GO" id="GO:0016432">
    <property type="term" value="F:tRNA-uridine aminocarboxypropyltransferase activity"/>
    <property type="evidence" value="ECO:0007669"/>
    <property type="project" value="UniProtKB-EC"/>
</dbReference>
<sequence>MLIRIPTPTRINSLHSISNGFFTHQHWRSPPKTLKMEAPRPNSKRPMCPSCSKPSRLCLCTRIRSPALENKYLFWLLEPVLDSDWGGAGCGCGVGETQKQKIEDVGGLSSDAEDMGLSQFEGHSRVSKGESSSLDESKGGVVVENADELVIYGSELEGGNGLVTNIERWSGNYLFPKDKPTVSDEAVWVDKIDVQNAMQGIEEAVMSVTVGKHGVIKDLNSIWSLPTQRFTLEKFDKILSSQMAIDDLGKGFIVKKMQKRGMLGGNVGLELEECNEFEVVVPPGSVLLFPSEKAVGFGELKDMNIEVNNLIVLDGTWAKARRMYEENPWLRLLPHLRLDLEKHSLYSEVRQQPKAGYLSTIESIVNALKALGDNSEGLDNLLDVFGSMVADQRRCKDERLHKLSSV</sequence>
<dbReference type="EMBL" id="JAIWQS010000009">
    <property type="protein sequence ID" value="KAJ8754692.1"/>
    <property type="molecule type" value="Genomic_DNA"/>
</dbReference>
<dbReference type="PANTHER" id="PTHR21392">
    <property type="entry name" value="TRNA-URIDINE AMINOCARBOXYPROPYLTRANSFERASE 2"/>
    <property type="match status" value="1"/>
</dbReference>
<evidence type="ECO:0000256" key="5">
    <source>
        <dbReference type="ARBA" id="ARBA00034489"/>
    </source>
</evidence>